<keyword evidence="2 7" id="KW-0378">Hydrolase</keyword>
<dbReference type="GO" id="GO:0008843">
    <property type="term" value="F:endochitinase activity"/>
    <property type="evidence" value="ECO:0007669"/>
    <property type="project" value="UniProtKB-EC"/>
</dbReference>
<dbReference type="InterPro" id="IPR011583">
    <property type="entry name" value="Chitinase_II/V-like_cat"/>
</dbReference>
<keyword evidence="5 7" id="KW-0326">Glycosidase</keyword>
<evidence type="ECO:0000256" key="2">
    <source>
        <dbReference type="ARBA" id="ARBA00022801"/>
    </source>
</evidence>
<proteinExistence type="inferred from homology"/>
<protein>
    <submittedName>
        <fullName evidence="12">Glycoside hydrolase</fullName>
    </submittedName>
</protein>
<comment type="similarity">
    <text evidence="8">Belongs to the glycosyl hydrolase 18 family.</text>
</comment>
<dbReference type="PANTHER" id="PTHR11177">
    <property type="entry name" value="CHITINASE"/>
    <property type="match status" value="1"/>
</dbReference>
<dbReference type="SUPFAM" id="SSF51445">
    <property type="entry name" value="(Trans)glycosidases"/>
    <property type="match status" value="1"/>
</dbReference>
<keyword evidence="6" id="KW-0624">Polysaccharide degradation</keyword>
<evidence type="ECO:0000256" key="6">
    <source>
        <dbReference type="ARBA" id="ARBA00023326"/>
    </source>
</evidence>
<evidence type="ECO:0000313" key="13">
    <source>
        <dbReference type="Proteomes" id="UP000076722"/>
    </source>
</evidence>
<accession>A0A164ZE74</accession>
<keyword evidence="13" id="KW-1185">Reference proteome</keyword>
<dbReference type="Pfam" id="PF00704">
    <property type="entry name" value="Glyco_hydro_18"/>
    <property type="match status" value="1"/>
</dbReference>
<dbReference type="InterPro" id="IPR029070">
    <property type="entry name" value="Chitinase_insertion_sf"/>
</dbReference>
<feature type="chain" id="PRO_5007854863" evidence="10">
    <location>
        <begin position="19"/>
        <end position="516"/>
    </location>
</feature>
<evidence type="ECO:0000256" key="10">
    <source>
        <dbReference type="SAM" id="SignalP"/>
    </source>
</evidence>
<evidence type="ECO:0000256" key="3">
    <source>
        <dbReference type="ARBA" id="ARBA00023024"/>
    </source>
</evidence>
<feature type="compositionally biased region" description="Low complexity" evidence="9">
    <location>
        <begin position="130"/>
        <end position="142"/>
    </location>
</feature>
<evidence type="ECO:0000256" key="5">
    <source>
        <dbReference type="ARBA" id="ARBA00023295"/>
    </source>
</evidence>
<dbReference type="EMBL" id="KV419396">
    <property type="protein sequence ID" value="KZS97652.1"/>
    <property type="molecule type" value="Genomic_DNA"/>
</dbReference>
<dbReference type="Gene3D" id="3.20.20.80">
    <property type="entry name" value="Glycosidases"/>
    <property type="match status" value="1"/>
</dbReference>
<dbReference type="PROSITE" id="PS51910">
    <property type="entry name" value="GH18_2"/>
    <property type="match status" value="1"/>
</dbReference>
<dbReference type="InterPro" id="IPR017853">
    <property type="entry name" value="GH"/>
</dbReference>
<keyword evidence="3" id="KW-0146">Chitin degradation</keyword>
<evidence type="ECO:0000256" key="4">
    <source>
        <dbReference type="ARBA" id="ARBA00023277"/>
    </source>
</evidence>
<evidence type="ECO:0000256" key="8">
    <source>
        <dbReference type="RuleBase" id="RU004453"/>
    </source>
</evidence>
<dbReference type="GO" id="GO:0006032">
    <property type="term" value="P:chitin catabolic process"/>
    <property type="evidence" value="ECO:0007669"/>
    <property type="project" value="UniProtKB-KW"/>
</dbReference>
<dbReference type="AlphaFoldDB" id="A0A164ZE74"/>
<organism evidence="12 13">
    <name type="scientific">Sistotremastrum niveocremeum HHB9708</name>
    <dbReference type="NCBI Taxonomy" id="1314777"/>
    <lineage>
        <taxon>Eukaryota</taxon>
        <taxon>Fungi</taxon>
        <taxon>Dikarya</taxon>
        <taxon>Basidiomycota</taxon>
        <taxon>Agaricomycotina</taxon>
        <taxon>Agaricomycetes</taxon>
        <taxon>Sistotremastrales</taxon>
        <taxon>Sistotremastraceae</taxon>
        <taxon>Sertulicium</taxon>
        <taxon>Sertulicium niveocremeum</taxon>
    </lineage>
</organism>
<dbReference type="Proteomes" id="UP000076722">
    <property type="component" value="Unassembled WGS sequence"/>
</dbReference>
<comment type="catalytic activity">
    <reaction evidence="1">
        <text>Random endo-hydrolysis of N-acetyl-beta-D-glucosaminide (1-&gt;4)-beta-linkages in chitin and chitodextrins.</text>
        <dbReference type="EC" id="3.2.1.14"/>
    </reaction>
</comment>
<dbReference type="InterPro" id="IPR001579">
    <property type="entry name" value="Glyco_hydro_18_chit_AS"/>
</dbReference>
<dbReference type="SMART" id="SM00636">
    <property type="entry name" value="Glyco_18"/>
    <property type="match status" value="1"/>
</dbReference>
<gene>
    <name evidence="12" type="ORF">SISNIDRAFT_492991</name>
</gene>
<evidence type="ECO:0000256" key="9">
    <source>
        <dbReference type="SAM" id="MobiDB-lite"/>
    </source>
</evidence>
<sequence>MLPVALCLVLCLPLLANAGAIFNNRNRRQETPAQAAIIITATQVVTAVHTDVQTHTVQVSKTTTLGQSSSSLTSTTSSVSSSSASASQTEFSVSFLPPPSSASPSPTPKVIDEISIGLVPNPTTSPVPPLASSSPAASPSPSSKPLVAAYYADWTADDLAPENIDFTRFDWIDFAFGIPDKNQNVGFSQDDSAQLLDRLVTAAHSHGSKVKLSIGGWTDSGHFSTCVSTSTTRQTFVTNIVNLYHQHNLDGIDIDWEYPGENGASGNTQSPSDTANFLTFLQLLRTSLPPNAKISAAAQVWPFADSNGDPLKDASAFAKVLDWVLIMNYDIWGSSSNPGPNAPLSNACENSTQPLANAVSAVKSWTAANFPANQLLLGIPSYGYVSISSATHLVQRGLTHARATNPVTVLDDDGQDNGGQVQFASLISQGALQKDDTGHYVGAGSFQRYWDECSSTPFLRSQVAGQVITYDDPDSIRMKAAFAKSAGILGVNMFDAHGDTIQWELIDAAREGLDLI</sequence>
<dbReference type="Gene3D" id="3.10.50.10">
    <property type="match status" value="1"/>
</dbReference>
<evidence type="ECO:0000256" key="1">
    <source>
        <dbReference type="ARBA" id="ARBA00000822"/>
    </source>
</evidence>
<keyword evidence="4" id="KW-0119">Carbohydrate metabolism</keyword>
<feature type="signal peptide" evidence="10">
    <location>
        <begin position="1"/>
        <end position="18"/>
    </location>
</feature>
<dbReference type="GO" id="GO:0008061">
    <property type="term" value="F:chitin binding"/>
    <property type="evidence" value="ECO:0007669"/>
    <property type="project" value="InterPro"/>
</dbReference>
<feature type="region of interest" description="Disordered" evidence="9">
    <location>
        <begin position="60"/>
        <end position="83"/>
    </location>
</feature>
<name>A0A164ZE74_9AGAM</name>
<evidence type="ECO:0000259" key="11">
    <source>
        <dbReference type="PROSITE" id="PS51910"/>
    </source>
</evidence>
<dbReference type="InterPro" id="IPR050314">
    <property type="entry name" value="Glycosyl_Hydrlase_18"/>
</dbReference>
<dbReference type="GO" id="GO:0005576">
    <property type="term" value="C:extracellular region"/>
    <property type="evidence" value="ECO:0007669"/>
    <property type="project" value="TreeGrafter"/>
</dbReference>
<reference evidence="12 13" key="1">
    <citation type="journal article" date="2016" name="Mol. Biol. Evol.">
        <title>Comparative Genomics of Early-Diverging Mushroom-Forming Fungi Provides Insights into the Origins of Lignocellulose Decay Capabilities.</title>
        <authorList>
            <person name="Nagy L.G."/>
            <person name="Riley R."/>
            <person name="Tritt A."/>
            <person name="Adam C."/>
            <person name="Daum C."/>
            <person name="Floudas D."/>
            <person name="Sun H."/>
            <person name="Yadav J.S."/>
            <person name="Pangilinan J."/>
            <person name="Larsson K.H."/>
            <person name="Matsuura K."/>
            <person name="Barry K."/>
            <person name="Labutti K."/>
            <person name="Kuo R."/>
            <person name="Ohm R.A."/>
            <person name="Bhattacharya S.S."/>
            <person name="Shirouzu T."/>
            <person name="Yoshinaga Y."/>
            <person name="Martin F.M."/>
            <person name="Grigoriev I.V."/>
            <person name="Hibbett D.S."/>
        </authorList>
    </citation>
    <scope>NUCLEOTIDE SEQUENCE [LARGE SCALE GENOMIC DNA]</scope>
    <source>
        <strain evidence="12 13">HHB9708</strain>
    </source>
</reference>
<dbReference type="STRING" id="1314777.A0A164ZE74"/>
<dbReference type="PROSITE" id="PS01095">
    <property type="entry name" value="GH18_1"/>
    <property type="match status" value="1"/>
</dbReference>
<feature type="domain" description="GH18" evidence="11">
    <location>
        <begin position="145"/>
        <end position="516"/>
    </location>
</feature>
<dbReference type="OrthoDB" id="73875at2759"/>
<evidence type="ECO:0000313" key="12">
    <source>
        <dbReference type="EMBL" id="KZS97652.1"/>
    </source>
</evidence>
<dbReference type="GO" id="GO:0000272">
    <property type="term" value="P:polysaccharide catabolic process"/>
    <property type="evidence" value="ECO:0007669"/>
    <property type="project" value="UniProtKB-KW"/>
</dbReference>
<feature type="region of interest" description="Disordered" evidence="9">
    <location>
        <begin position="121"/>
        <end position="142"/>
    </location>
</feature>
<dbReference type="InterPro" id="IPR001223">
    <property type="entry name" value="Glyco_hydro18_cat"/>
</dbReference>
<dbReference type="PANTHER" id="PTHR11177:SF392">
    <property type="entry name" value="HAP41P"/>
    <property type="match status" value="1"/>
</dbReference>
<evidence type="ECO:0000256" key="7">
    <source>
        <dbReference type="RuleBase" id="RU000489"/>
    </source>
</evidence>
<keyword evidence="10" id="KW-0732">Signal</keyword>